<protein>
    <submittedName>
        <fullName evidence="1">Uncharacterized protein</fullName>
    </submittedName>
</protein>
<reference evidence="1 2" key="1">
    <citation type="submission" date="2018-11" db="EMBL/GenBank/DDBJ databases">
        <title>Sequencing the genomes of 1000 actinobacteria strains.</title>
        <authorList>
            <person name="Klenk H.-P."/>
        </authorList>
    </citation>
    <scope>NUCLEOTIDE SEQUENCE [LARGE SCALE GENOMIC DNA]</scope>
    <source>
        <strain evidence="1 2">DSM 43634</strain>
    </source>
</reference>
<proteinExistence type="predicted"/>
<gene>
    <name evidence="1" type="ORF">EDD30_0321</name>
</gene>
<accession>A0A3N1GBN5</accession>
<comment type="caution">
    <text evidence="1">The sequence shown here is derived from an EMBL/GenBank/DDBJ whole genome shotgun (WGS) entry which is preliminary data.</text>
</comment>
<organism evidence="1 2">
    <name type="scientific">Couchioplanes caeruleus</name>
    <dbReference type="NCBI Taxonomy" id="56438"/>
    <lineage>
        <taxon>Bacteria</taxon>
        <taxon>Bacillati</taxon>
        <taxon>Actinomycetota</taxon>
        <taxon>Actinomycetes</taxon>
        <taxon>Micromonosporales</taxon>
        <taxon>Micromonosporaceae</taxon>
        <taxon>Couchioplanes</taxon>
    </lineage>
</organism>
<dbReference type="AlphaFoldDB" id="A0A3N1GBN5"/>
<evidence type="ECO:0000313" key="2">
    <source>
        <dbReference type="Proteomes" id="UP000271683"/>
    </source>
</evidence>
<dbReference type="EMBL" id="RJKL01000001">
    <property type="protein sequence ID" value="ROP27635.1"/>
    <property type="molecule type" value="Genomic_DNA"/>
</dbReference>
<sequence length="48" mass="5332">MARRSASDIRQITAPSHNPIFRMFVFGEIAGDGRWDLAGFAHVTMPAE</sequence>
<name>A0A3N1GBN5_9ACTN</name>
<evidence type="ECO:0000313" key="1">
    <source>
        <dbReference type="EMBL" id="ROP27635.1"/>
    </source>
</evidence>
<dbReference type="Proteomes" id="UP000271683">
    <property type="component" value="Unassembled WGS sequence"/>
</dbReference>